<keyword evidence="3" id="KW-1185">Reference proteome</keyword>
<sequence length="275" mass="28591">MLQQRLLRAPGSRAAACGSRAAAPRPFSPAAAPMRTVGSAPRRSVVAAADLDPDNASILVCGGGGVALHVTRKLKDMGSWVWMLQRKEDRRKDIEGMMAIVAKGDALNKEDVEKVFAGIEEVDAVVSTIGGSVADPNADSFGNINIIEAAAKKGVKKFILVTSIGCGSSKAAPGDKVYEVLKPVLLEKDKAEAALKAHADKMAYTIIRPGGLQTEAATGNGVLTADASVCGAITREDTAALVVKALFSSKTDNQVLSAVDKGKLSSQGAFEEFAL</sequence>
<evidence type="ECO:0000259" key="1">
    <source>
        <dbReference type="Pfam" id="PF13460"/>
    </source>
</evidence>
<dbReference type="OrthoDB" id="419598at2759"/>
<dbReference type="PANTHER" id="PTHR15020:SF45">
    <property type="entry name" value="NAD(P)-BINDING DOMAIN-CONTAINING PROTEIN"/>
    <property type="match status" value="1"/>
</dbReference>
<dbReference type="InterPro" id="IPR036291">
    <property type="entry name" value="NAD(P)-bd_dom_sf"/>
</dbReference>
<gene>
    <name evidence="2" type="ORF">Rsub_03370</name>
</gene>
<name>A0A2V0NZ86_9CHLO</name>
<dbReference type="Proteomes" id="UP000247498">
    <property type="component" value="Unassembled WGS sequence"/>
</dbReference>
<dbReference type="PANTHER" id="PTHR15020">
    <property type="entry name" value="FLAVIN REDUCTASE-RELATED"/>
    <property type="match status" value="1"/>
</dbReference>
<dbReference type="InterPro" id="IPR016040">
    <property type="entry name" value="NAD(P)-bd_dom"/>
</dbReference>
<dbReference type="STRING" id="307507.A0A2V0NZ86"/>
<dbReference type="SUPFAM" id="SSF51735">
    <property type="entry name" value="NAD(P)-binding Rossmann-fold domains"/>
    <property type="match status" value="1"/>
</dbReference>
<proteinExistence type="predicted"/>
<protein>
    <recommendedName>
        <fullName evidence="1">NAD(P)-binding domain-containing protein</fullName>
    </recommendedName>
</protein>
<dbReference type="Pfam" id="PF13460">
    <property type="entry name" value="NAD_binding_10"/>
    <property type="match status" value="1"/>
</dbReference>
<dbReference type="InParanoid" id="A0A2V0NZ86"/>
<comment type="caution">
    <text evidence="2">The sequence shown here is derived from an EMBL/GenBank/DDBJ whole genome shotgun (WGS) entry which is preliminary data.</text>
</comment>
<accession>A0A2V0NZ86</accession>
<evidence type="ECO:0000313" key="3">
    <source>
        <dbReference type="Proteomes" id="UP000247498"/>
    </source>
</evidence>
<reference evidence="2 3" key="1">
    <citation type="journal article" date="2018" name="Sci. Rep.">
        <title>Raphidocelis subcapitata (=Pseudokirchneriella subcapitata) provides an insight into genome evolution and environmental adaptations in the Sphaeropleales.</title>
        <authorList>
            <person name="Suzuki S."/>
            <person name="Yamaguchi H."/>
            <person name="Nakajima N."/>
            <person name="Kawachi M."/>
        </authorList>
    </citation>
    <scope>NUCLEOTIDE SEQUENCE [LARGE SCALE GENOMIC DNA]</scope>
    <source>
        <strain evidence="2 3">NIES-35</strain>
    </source>
</reference>
<dbReference type="AlphaFoldDB" id="A0A2V0NZ86"/>
<dbReference type="Gene3D" id="3.40.50.720">
    <property type="entry name" value="NAD(P)-binding Rossmann-like Domain"/>
    <property type="match status" value="1"/>
</dbReference>
<evidence type="ECO:0000313" key="2">
    <source>
        <dbReference type="EMBL" id="GBF90237.1"/>
    </source>
</evidence>
<feature type="domain" description="NAD(P)-binding" evidence="1">
    <location>
        <begin position="63"/>
        <end position="247"/>
    </location>
</feature>
<dbReference type="EMBL" id="BDRX01000015">
    <property type="protein sequence ID" value="GBF90237.1"/>
    <property type="molecule type" value="Genomic_DNA"/>
</dbReference>
<organism evidence="2 3">
    <name type="scientific">Raphidocelis subcapitata</name>
    <dbReference type="NCBI Taxonomy" id="307507"/>
    <lineage>
        <taxon>Eukaryota</taxon>
        <taxon>Viridiplantae</taxon>
        <taxon>Chlorophyta</taxon>
        <taxon>core chlorophytes</taxon>
        <taxon>Chlorophyceae</taxon>
        <taxon>CS clade</taxon>
        <taxon>Sphaeropleales</taxon>
        <taxon>Selenastraceae</taxon>
        <taxon>Raphidocelis</taxon>
    </lineage>
</organism>